<organism evidence="1 2">
    <name type="scientific">Lindgomyces ingoldianus</name>
    <dbReference type="NCBI Taxonomy" id="673940"/>
    <lineage>
        <taxon>Eukaryota</taxon>
        <taxon>Fungi</taxon>
        <taxon>Dikarya</taxon>
        <taxon>Ascomycota</taxon>
        <taxon>Pezizomycotina</taxon>
        <taxon>Dothideomycetes</taxon>
        <taxon>Pleosporomycetidae</taxon>
        <taxon>Pleosporales</taxon>
        <taxon>Lindgomycetaceae</taxon>
        <taxon>Lindgomyces</taxon>
    </lineage>
</organism>
<proteinExistence type="predicted"/>
<reference evidence="1" key="1">
    <citation type="journal article" date="2020" name="Stud. Mycol.">
        <title>101 Dothideomycetes genomes: a test case for predicting lifestyles and emergence of pathogens.</title>
        <authorList>
            <person name="Haridas S."/>
            <person name="Albert R."/>
            <person name="Binder M."/>
            <person name="Bloem J."/>
            <person name="Labutti K."/>
            <person name="Salamov A."/>
            <person name="Andreopoulos B."/>
            <person name="Baker S."/>
            <person name="Barry K."/>
            <person name="Bills G."/>
            <person name="Bluhm B."/>
            <person name="Cannon C."/>
            <person name="Castanera R."/>
            <person name="Culley D."/>
            <person name="Daum C."/>
            <person name="Ezra D."/>
            <person name="Gonzalez J."/>
            <person name="Henrissat B."/>
            <person name="Kuo A."/>
            <person name="Liang C."/>
            <person name="Lipzen A."/>
            <person name="Lutzoni F."/>
            <person name="Magnuson J."/>
            <person name="Mondo S."/>
            <person name="Nolan M."/>
            <person name="Ohm R."/>
            <person name="Pangilinan J."/>
            <person name="Park H.-J."/>
            <person name="Ramirez L."/>
            <person name="Alfaro M."/>
            <person name="Sun H."/>
            <person name="Tritt A."/>
            <person name="Yoshinaga Y."/>
            <person name="Zwiers L.-H."/>
            <person name="Turgeon B."/>
            <person name="Goodwin S."/>
            <person name="Spatafora J."/>
            <person name="Crous P."/>
            <person name="Grigoriev I."/>
        </authorList>
    </citation>
    <scope>NUCLEOTIDE SEQUENCE</scope>
    <source>
        <strain evidence="1">ATCC 200398</strain>
    </source>
</reference>
<sequence length="365" mass="39643">MAGTRLKQPLLSSPIDREQFRNLFPNSTIAAANTTTSVHPASTTAGTTDANSPSSTSATLASKTPLSSSNKRVPGAAVVGVAFACLIIGAAIAVAMLFFLSTRRKRRQADSYKRHIPSSEKGALLPQPVEDDAIKKVLSRVRDNIKNHARSYYHLEMVPVTELDESQLSGLAAAVGINASTLTGIFLNPSTREEAIRLFIAWIAISRCSDERHPTFLPDELSSLAIAMPGKDGTNSNQAALFSEWKTITGALLQQRYGKQSEEAAATARSVAEAIEELNSVLAPFVVSKVNRDRRQKNLEMIMQRSAKLAFLLFSQPGTFRFDFTGQNGVMTIFPALFQVIGDQAQTLSPPRPLWEKEIAVEGQV</sequence>
<comment type="caution">
    <text evidence="1">The sequence shown here is derived from an EMBL/GenBank/DDBJ whole genome shotgun (WGS) entry which is preliminary data.</text>
</comment>
<evidence type="ECO:0000313" key="1">
    <source>
        <dbReference type="EMBL" id="KAF2473533.1"/>
    </source>
</evidence>
<gene>
    <name evidence="1" type="ORF">BDR25DRAFT_311775</name>
</gene>
<keyword evidence="2" id="KW-1185">Reference proteome</keyword>
<protein>
    <submittedName>
        <fullName evidence="1">Uncharacterized protein</fullName>
    </submittedName>
</protein>
<dbReference type="EMBL" id="MU003499">
    <property type="protein sequence ID" value="KAF2473533.1"/>
    <property type="molecule type" value="Genomic_DNA"/>
</dbReference>
<name>A0ACB6R2Q0_9PLEO</name>
<accession>A0ACB6R2Q0</accession>
<evidence type="ECO:0000313" key="2">
    <source>
        <dbReference type="Proteomes" id="UP000799755"/>
    </source>
</evidence>
<dbReference type="Proteomes" id="UP000799755">
    <property type="component" value="Unassembled WGS sequence"/>
</dbReference>